<comment type="function">
    <text evidence="8">Toxic component of a toxin-antitoxin (TA) system. An RNase.</text>
</comment>
<feature type="binding site" evidence="8">
    <location>
        <position position="94"/>
    </location>
    <ligand>
        <name>Mg(2+)</name>
        <dbReference type="ChEBI" id="CHEBI:18420"/>
    </ligand>
</feature>
<dbReference type="EC" id="3.1.-.-" evidence="8"/>
<keyword evidence="2 8" id="KW-1277">Toxin-antitoxin system</keyword>
<keyword evidence="13" id="KW-1185">Reference proteome</keyword>
<dbReference type="PANTHER" id="PTHR33653">
    <property type="entry name" value="RIBONUCLEASE VAPC2"/>
    <property type="match status" value="1"/>
</dbReference>
<protein>
    <recommendedName>
        <fullName evidence="8">Ribonuclease VapC</fullName>
        <shortName evidence="8">RNase VapC</shortName>
        <ecNumber evidence="8">3.1.-.-</ecNumber>
    </recommendedName>
    <alternativeName>
        <fullName evidence="8">Toxin VapC</fullName>
    </alternativeName>
</protein>
<gene>
    <name evidence="8" type="primary">vapC</name>
    <name evidence="11" type="ORF">F4U95_21515</name>
    <name evidence="10" type="ORF">F4U96_21400</name>
</gene>
<evidence type="ECO:0000313" key="13">
    <source>
        <dbReference type="Proteomes" id="UP000326364"/>
    </source>
</evidence>
<dbReference type="GO" id="GO:0016787">
    <property type="term" value="F:hydrolase activity"/>
    <property type="evidence" value="ECO:0007669"/>
    <property type="project" value="UniProtKB-KW"/>
</dbReference>
<dbReference type="GO" id="GO:0004540">
    <property type="term" value="F:RNA nuclease activity"/>
    <property type="evidence" value="ECO:0007669"/>
    <property type="project" value="InterPro"/>
</dbReference>
<keyword evidence="4 8" id="KW-0479">Metal-binding</keyword>
<dbReference type="Proteomes" id="UP000325933">
    <property type="component" value="Unassembled WGS sequence"/>
</dbReference>
<dbReference type="Pfam" id="PF01850">
    <property type="entry name" value="PIN"/>
    <property type="match status" value="1"/>
</dbReference>
<dbReference type="Gene3D" id="3.40.50.1010">
    <property type="entry name" value="5'-nuclease"/>
    <property type="match status" value="1"/>
</dbReference>
<dbReference type="SUPFAM" id="SSF88723">
    <property type="entry name" value="PIN domain-like"/>
    <property type="match status" value="1"/>
</dbReference>
<dbReference type="InterPro" id="IPR002716">
    <property type="entry name" value="PIN_dom"/>
</dbReference>
<comment type="similarity">
    <text evidence="7 8">Belongs to the PINc/VapC protein family.</text>
</comment>
<feature type="domain" description="PIN" evidence="9">
    <location>
        <begin position="1"/>
        <end position="120"/>
    </location>
</feature>
<evidence type="ECO:0000313" key="12">
    <source>
        <dbReference type="Proteomes" id="UP000325933"/>
    </source>
</evidence>
<evidence type="ECO:0000256" key="1">
    <source>
        <dbReference type="ARBA" id="ARBA00001946"/>
    </source>
</evidence>
<dbReference type="InterPro" id="IPR029060">
    <property type="entry name" value="PIN-like_dom_sf"/>
</dbReference>
<evidence type="ECO:0000256" key="8">
    <source>
        <dbReference type="HAMAP-Rule" id="MF_00265"/>
    </source>
</evidence>
<dbReference type="Proteomes" id="UP000326364">
    <property type="component" value="Unassembled WGS sequence"/>
</dbReference>
<comment type="cofactor">
    <cofactor evidence="1 8">
        <name>Mg(2+)</name>
        <dbReference type="ChEBI" id="CHEBI:18420"/>
    </cofactor>
</comment>
<evidence type="ECO:0000256" key="2">
    <source>
        <dbReference type="ARBA" id="ARBA00022649"/>
    </source>
</evidence>
<evidence type="ECO:0000256" key="4">
    <source>
        <dbReference type="ARBA" id="ARBA00022723"/>
    </source>
</evidence>
<evidence type="ECO:0000256" key="5">
    <source>
        <dbReference type="ARBA" id="ARBA00022801"/>
    </source>
</evidence>
<evidence type="ECO:0000259" key="9">
    <source>
        <dbReference type="Pfam" id="PF01850"/>
    </source>
</evidence>
<proteinExistence type="inferred from homology"/>
<evidence type="ECO:0000313" key="11">
    <source>
        <dbReference type="EMBL" id="KAA9024714.1"/>
    </source>
</evidence>
<accession>A0A5J5HRI9</accession>
<dbReference type="RefSeq" id="WP_120253357.1">
    <property type="nucleotide sequence ID" value="NZ_VYPZ01000028.1"/>
</dbReference>
<evidence type="ECO:0000256" key="6">
    <source>
        <dbReference type="ARBA" id="ARBA00022842"/>
    </source>
</evidence>
<reference evidence="12 13" key="1">
    <citation type="submission" date="2019-09" db="EMBL/GenBank/DDBJ databases">
        <authorList>
            <person name="Feng G."/>
        </authorList>
    </citation>
    <scope>NUCLEOTIDE SEQUENCE [LARGE SCALE GENOMIC DNA]</scope>
    <source>
        <strain evidence="11 12">KACC 19283</strain>
        <strain evidence="10 13">KACC 19284</strain>
    </source>
</reference>
<dbReference type="HAMAP" id="MF_00265">
    <property type="entry name" value="VapC_Nob1"/>
    <property type="match status" value="1"/>
</dbReference>
<feature type="binding site" evidence="8">
    <location>
        <position position="3"/>
    </location>
    <ligand>
        <name>Mg(2+)</name>
        <dbReference type="ChEBI" id="CHEBI:18420"/>
    </ligand>
</feature>
<keyword evidence="6 8" id="KW-0460">Magnesium</keyword>
<keyword evidence="5 8" id="KW-0378">Hydrolase</keyword>
<name>A0A5J5HRI9_9SPHN</name>
<dbReference type="InterPro" id="IPR050556">
    <property type="entry name" value="Type_II_TA_system_RNase"/>
</dbReference>
<organism evidence="11 12">
    <name type="scientific">Sphingobium limneticum</name>
    <dbReference type="NCBI Taxonomy" id="1007511"/>
    <lineage>
        <taxon>Bacteria</taxon>
        <taxon>Pseudomonadati</taxon>
        <taxon>Pseudomonadota</taxon>
        <taxon>Alphaproteobacteria</taxon>
        <taxon>Sphingomonadales</taxon>
        <taxon>Sphingomonadaceae</taxon>
        <taxon>Sphingobium</taxon>
    </lineage>
</organism>
<dbReference type="AlphaFoldDB" id="A0A5J5HRI9"/>
<comment type="caution">
    <text evidence="11">The sequence shown here is derived from an EMBL/GenBank/DDBJ whole genome shotgun (WGS) entry which is preliminary data.</text>
</comment>
<keyword evidence="3 8" id="KW-0540">Nuclease</keyword>
<evidence type="ECO:0000313" key="10">
    <source>
        <dbReference type="EMBL" id="KAA9012253.1"/>
    </source>
</evidence>
<dbReference type="GO" id="GO:0000287">
    <property type="term" value="F:magnesium ion binding"/>
    <property type="evidence" value="ECO:0007669"/>
    <property type="project" value="UniProtKB-UniRule"/>
</dbReference>
<dbReference type="GO" id="GO:0090729">
    <property type="term" value="F:toxin activity"/>
    <property type="evidence" value="ECO:0007669"/>
    <property type="project" value="UniProtKB-KW"/>
</dbReference>
<evidence type="ECO:0000256" key="3">
    <source>
        <dbReference type="ARBA" id="ARBA00022722"/>
    </source>
</evidence>
<dbReference type="EMBL" id="VYQA01000024">
    <property type="protein sequence ID" value="KAA9024714.1"/>
    <property type="molecule type" value="Genomic_DNA"/>
</dbReference>
<evidence type="ECO:0000256" key="7">
    <source>
        <dbReference type="ARBA" id="ARBA00038093"/>
    </source>
</evidence>
<sequence>MLDTNIVSDLVRHPQGAIYEKIVEIGADAVCVSIITAAELRYGCAKKGSARLLAQVEAILEGIEVLPFDMPADAEYGGIRAELEAAGQPIGPNDLLIAAHCYTLGFTLVTANDREFRRIRALPVENWIH</sequence>
<dbReference type="CDD" id="cd18748">
    <property type="entry name" value="PIN_VapC4-5_FitB-like"/>
    <property type="match status" value="1"/>
</dbReference>
<dbReference type="InterPro" id="IPR022907">
    <property type="entry name" value="VapC_family"/>
</dbReference>
<keyword evidence="8" id="KW-0800">Toxin</keyword>
<dbReference type="EMBL" id="VYQB01000024">
    <property type="protein sequence ID" value="KAA9012253.1"/>
    <property type="molecule type" value="Genomic_DNA"/>
</dbReference>
<dbReference type="PANTHER" id="PTHR33653:SF1">
    <property type="entry name" value="RIBONUCLEASE VAPC2"/>
    <property type="match status" value="1"/>
</dbReference>